<dbReference type="EMBL" id="CADCVV010000080">
    <property type="protein sequence ID" value="CAA9497699.1"/>
    <property type="molecule type" value="Genomic_DNA"/>
</dbReference>
<sequence length="42" mass="4320">MLAGGYAAKMATHAPAWHGRTLASVDALLLVGEGDRSRLASP</sequence>
<proteinExistence type="predicted"/>
<protein>
    <submittedName>
        <fullName evidence="1">Uncharacterized protein</fullName>
    </submittedName>
</protein>
<organism evidence="1">
    <name type="scientific">uncultured Solirubrobacterales bacterium</name>
    <dbReference type="NCBI Taxonomy" id="768556"/>
    <lineage>
        <taxon>Bacteria</taxon>
        <taxon>Bacillati</taxon>
        <taxon>Actinomycetota</taxon>
        <taxon>Thermoleophilia</taxon>
        <taxon>Solirubrobacterales</taxon>
        <taxon>environmental samples</taxon>
    </lineage>
</organism>
<reference evidence="1" key="1">
    <citation type="submission" date="2020-02" db="EMBL/GenBank/DDBJ databases">
        <authorList>
            <person name="Meier V. D."/>
        </authorList>
    </citation>
    <scope>NUCLEOTIDE SEQUENCE</scope>
    <source>
        <strain evidence="1">AVDCRST_MAG17</strain>
    </source>
</reference>
<dbReference type="AlphaFoldDB" id="A0A6J4SNM2"/>
<evidence type="ECO:0000313" key="1">
    <source>
        <dbReference type="EMBL" id="CAA9497699.1"/>
    </source>
</evidence>
<name>A0A6J4SNM2_9ACTN</name>
<gene>
    <name evidence="1" type="ORF">AVDCRST_MAG17-1163</name>
</gene>
<accession>A0A6J4SNM2</accession>